<dbReference type="InterPro" id="IPR040775">
    <property type="entry name" value="Tail_spike_N"/>
</dbReference>
<protein>
    <submittedName>
        <fullName evidence="2">Phage tail protein</fullName>
    </submittedName>
</protein>
<evidence type="ECO:0000313" key="3">
    <source>
        <dbReference type="Proteomes" id="UP001302613"/>
    </source>
</evidence>
<proteinExistence type="predicted"/>
<evidence type="ECO:0000313" key="2">
    <source>
        <dbReference type="EMBL" id="WOH45364.1"/>
    </source>
</evidence>
<dbReference type="Proteomes" id="UP001302613">
    <property type="component" value="Chromosome"/>
</dbReference>
<accession>A0ABZ0H674</accession>
<reference evidence="2 3" key="1">
    <citation type="submission" date="2023-10" db="EMBL/GenBank/DDBJ databases">
        <title>SFO-1, KPC-2, NDM-1 were first reported in Portuguese citrobacter collected clinically.</title>
        <authorList>
            <person name="Guo K."/>
        </authorList>
    </citation>
    <scope>NUCLEOTIDE SEQUENCE [LARGE SCALE GENOMIC DNA]</scope>
    <source>
        <strain evidence="2 3">L2724hy</strain>
    </source>
</reference>
<organism evidence="2 3">
    <name type="scientific">Citrobacter portucalensis</name>
    <dbReference type="NCBI Taxonomy" id="1639133"/>
    <lineage>
        <taxon>Bacteria</taxon>
        <taxon>Pseudomonadati</taxon>
        <taxon>Pseudomonadota</taxon>
        <taxon>Gammaproteobacteria</taxon>
        <taxon>Enterobacterales</taxon>
        <taxon>Enterobacteriaceae</taxon>
        <taxon>Citrobacter</taxon>
        <taxon>Citrobacter freundii complex</taxon>
    </lineage>
</organism>
<dbReference type="EMBL" id="CP136601">
    <property type="protein sequence ID" value="WOH45364.1"/>
    <property type="molecule type" value="Genomic_DNA"/>
</dbReference>
<dbReference type="RefSeq" id="WP_275367115.1">
    <property type="nucleotide sequence ID" value="NZ_CP136601.1"/>
</dbReference>
<evidence type="ECO:0000259" key="1">
    <source>
        <dbReference type="Pfam" id="PF18668"/>
    </source>
</evidence>
<feature type="domain" description="Tail spike TSP1/Gp66 N-terminal" evidence="1">
    <location>
        <begin position="69"/>
        <end position="123"/>
    </location>
</feature>
<name>A0ABZ0H674_9ENTR</name>
<gene>
    <name evidence="2" type="ORF">RY846_09490</name>
</gene>
<sequence length="737" mass="80152">MTTYNTGNPLGSAAAKDLYDNAQNLDHLSLDKENEYFPDRLGNPRITWHGMEEQFKRSLADVGWILVESFQIGASITLINQALKDESSGEYYRWDGALPKSVPAGSTPASTGGIGKGAWVAVGASAFGKSIAIVESVKDLMALSDKSANNVRQVTGYVPGTDFGGGQFYWDASKPKLQHNGITIFSPTVPWDGSYAGLASFLAGTGESNPSGNGCWVRNISVFDAIHTVWAGHDVTGIQSSNTSVESAIRLASALNRGCRVSAGILKPTFDKSIAYKDKYLVTRQTAFFLESLNVNIFADNDVEIDITSSTSSERTIFGLKSCNGEVSGINWNSDFVDYSISSTDTTFKPQEDWMGFVLEGCSVTIRNHNVNAPRMFINSDALNGIANKYVSVKNNNYKYNVNYCVITRNCDYSEFINNETWYSGRSWHTYGEDYAVSEGSRRSYAHGNRFYKPISIQSRITPAGENVTITDNYYEGDGIFIEIFAANNVICKGNTSKIGVGINGRASSHYLLITNEIGGDWGVNEGLSNIIITDNIMIGGGISVQGYNEGTQLKRGLIVTNNIMQDTKAPRLTASSWISPLFEGNTCSFANGFGDVGIGGQHPRVMNNILDGGYISLSPGYTVLSPIFESNQFRNTNNYPMDTVFSMNNFSGGIFRNNDIKASSFTKWFPSEPSVDKVGFRFVDSGFSTAPSNIYGSKCVISPGDWVVSDGTVTYGNPVAWVGSTSNTFLQINSAT</sequence>
<dbReference type="Gene3D" id="2.10.10.80">
    <property type="match status" value="1"/>
</dbReference>
<dbReference type="Pfam" id="PF18668">
    <property type="entry name" value="Tail_spike_N"/>
    <property type="match status" value="1"/>
</dbReference>
<keyword evidence="3" id="KW-1185">Reference proteome</keyword>